<dbReference type="EMBL" id="BAAAQW010000003">
    <property type="protein sequence ID" value="GAA2197482.1"/>
    <property type="molecule type" value="Genomic_DNA"/>
</dbReference>
<keyword evidence="1" id="KW-0812">Transmembrane</keyword>
<keyword evidence="1" id="KW-0472">Membrane</keyword>
<gene>
    <name evidence="2" type="ORF">GCM10009849_06530</name>
</gene>
<protein>
    <recommendedName>
        <fullName evidence="4">DUF4129 domain-containing protein</fullName>
    </recommendedName>
</protein>
<name>A0ABP5NCZ0_9MICC</name>
<evidence type="ECO:0000313" key="2">
    <source>
        <dbReference type="EMBL" id="GAA2197482.1"/>
    </source>
</evidence>
<sequence>MGADTGFYGPLGYSGFWLFLGLALVAAALAWVWYSVSSTRAPRLGRDVPIPRFHAPVGLRRKYLGEIDQIAALLDLGEIGPRTAAQEMSRIVRGFVQEVTGIRASRMTLDELREQSTPAVAAAVEHFYPGEFSRDGESDARASIEAARTVVGQWS</sequence>
<evidence type="ECO:0008006" key="4">
    <source>
        <dbReference type="Google" id="ProtNLM"/>
    </source>
</evidence>
<accession>A0ABP5NCZ0</accession>
<comment type="caution">
    <text evidence="2">The sequence shown here is derived from an EMBL/GenBank/DDBJ whole genome shotgun (WGS) entry which is preliminary data.</text>
</comment>
<reference evidence="3" key="1">
    <citation type="journal article" date="2019" name="Int. J. Syst. Evol. Microbiol.">
        <title>The Global Catalogue of Microorganisms (GCM) 10K type strain sequencing project: providing services to taxonomists for standard genome sequencing and annotation.</title>
        <authorList>
            <consortium name="The Broad Institute Genomics Platform"/>
            <consortium name="The Broad Institute Genome Sequencing Center for Infectious Disease"/>
            <person name="Wu L."/>
            <person name="Ma J."/>
        </authorList>
    </citation>
    <scope>NUCLEOTIDE SEQUENCE [LARGE SCALE GENOMIC DNA]</scope>
    <source>
        <strain evidence="3">JCM 16034</strain>
    </source>
</reference>
<keyword evidence="1" id="KW-1133">Transmembrane helix</keyword>
<evidence type="ECO:0000313" key="3">
    <source>
        <dbReference type="Proteomes" id="UP001500432"/>
    </source>
</evidence>
<keyword evidence="3" id="KW-1185">Reference proteome</keyword>
<organism evidence="2 3">
    <name type="scientific">Sinomonas flava</name>
    <dbReference type="NCBI Taxonomy" id="496857"/>
    <lineage>
        <taxon>Bacteria</taxon>
        <taxon>Bacillati</taxon>
        <taxon>Actinomycetota</taxon>
        <taxon>Actinomycetes</taxon>
        <taxon>Micrococcales</taxon>
        <taxon>Micrococcaceae</taxon>
        <taxon>Sinomonas</taxon>
    </lineage>
</organism>
<dbReference type="RefSeq" id="WP_344298277.1">
    <property type="nucleotide sequence ID" value="NZ_BAAAQW010000003.1"/>
</dbReference>
<evidence type="ECO:0000256" key="1">
    <source>
        <dbReference type="SAM" id="Phobius"/>
    </source>
</evidence>
<feature type="transmembrane region" description="Helical" evidence="1">
    <location>
        <begin position="16"/>
        <end position="36"/>
    </location>
</feature>
<dbReference type="Proteomes" id="UP001500432">
    <property type="component" value="Unassembled WGS sequence"/>
</dbReference>
<proteinExistence type="predicted"/>